<name>A0AAJ0D752_9PEZI</name>
<organism evidence="1 2">
    <name type="scientific">Extremus antarcticus</name>
    <dbReference type="NCBI Taxonomy" id="702011"/>
    <lineage>
        <taxon>Eukaryota</taxon>
        <taxon>Fungi</taxon>
        <taxon>Dikarya</taxon>
        <taxon>Ascomycota</taxon>
        <taxon>Pezizomycotina</taxon>
        <taxon>Dothideomycetes</taxon>
        <taxon>Dothideomycetidae</taxon>
        <taxon>Mycosphaerellales</taxon>
        <taxon>Extremaceae</taxon>
        <taxon>Extremus</taxon>
    </lineage>
</organism>
<proteinExistence type="predicted"/>
<dbReference type="EMBL" id="JAWDJX010000054">
    <property type="protein sequence ID" value="KAK3047960.1"/>
    <property type="molecule type" value="Genomic_DNA"/>
</dbReference>
<accession>A0AAJ0D752</accession>
<dbReference type="Proteomes" id="UP001271007">
    <property type="component" value="Unassembled WGS sequence"/>
</dbReference>
<keyword evidence="2" id="KW-1185">Reference proteome</keyword>
<comment type="caution">
    <text evidence="1">The sequence shown here is derived from an EMBL/GenBank/DDBJ whole genome shotgun (WGS) entry which is preliminary data.</text>
</comment>
<evidence type="ECO:0000313" key="2">
    <source>
        <dbReference type="Proteomes" id="UP001271007"/>
    </source>
</evidence>
<evidence type="ECO:0000313" key="1">
    <source>
        <dbReference type="EMBL" id="KAK3047960.1"/>
    </source>
</evidence>
<protein>
    <submittedName>
        <fullName evidence="1">Uncharacterized protein</fullName>
    </submittedName>
</protein>
<dbReference type="AlphaFoldDB" id="A0AAJ0D752"/>
<reference evidence="1" key="1">
    <citation type="submission" date="2023-04" db="EMBL/GenBank/DDBJ databases">
        <title>Black Yeasts Isolated from many extreme environments.</title>
        <authorList>
            <person name="Coleine C."/>
            <person name="Stajich J.E."/>
            <person name="Selbmann L."/>
        </authorList>
    </citation>
    <scope>NUCLEOTIDE SEQUENCE</scope>
    <source>
        <strain evidence="1">CCFEE 5312</strain>
    </source>
</reference>
<sequence>MTMNLGDLLGSGNTGGEPLIMAAQAQGRSSPTDKADVHGTFGTEAAAVAKAREVAQQLAASQNGGGEVTDLTETMPAPDTVKTFMVHRLPSHGQLALVGVMYVSGTTPTQSTKW</sequence>
<gene>
    <name evidence="1" type="ORF">LTR09_010634</name>
</gene>